<dbReference type="InterPro" id="IPR013083">
    <property type="entry name" value="Znf_RING/FYVE/PHD"/>
</dbReference>
<keyword evidence="13" id="KW-1185">Reference proteome</keyword>
<dbReference type="Gene3D" id="3.30.160.60">
    <property type="entry name" value="Classic Zinc Finger"/>
    <property type="match status" value="1"/>
</dbReference>
<dbReference type="InterPro" id="IPR002083">
    <property type="entry name" value="MATH/TRAF_dom"/>
</dbReference>
<proteinExistence type="predicted"/>
<evidence type="ECO:0000259" key="10">
    <source>
        <dbReference type="PROSITE" id="PS50119"/>
    </source>
</evidence>
<dbReference type="SUPFAM" id="SSF49599">
    <property type="entry name" value="TRAF domain-like"/>
    <property type="match status" value="1"/>
</dbReference>
<dbReference type="GO" id="GO:0061630">
    <property type="term" value="F:ubiquitin protein ligase activity"/>
    <property type="evidence" value="ECO:0007669"/>
    <property type="project" value="TreeGrafter"/>
</dbReference>
<feature type="domain" description="RING-type" evidence="9">
    <location>
        <begin position="19"/>
        <end position="59"/>
    </location>
</feature>
<sequence length="811" mass="93825">MAVAPNPEYLQTLLETFKCFICMEKIQDAHLCPHCSKLCCYSCMRRWLTEQRSQCPHCRATLHLHEIVNCRWVEDLSEQLDCLNSTVNVGSIRQSQEQRCETHNEQLSVFCISCNSTICHRCALFDNSAHNGHSFRPVEDIYNETIAQLGESCDNLKTKEEMIKKDIKELDKNIKLVQQAKEQKVREIRTAVECMMIDLEKDLNNKLTTLLSQKNHLVNESEQIEEFLHDCDLEVSRMPMSQLISNAPRFKRTISAMQNKQSPVLMSVYPDFHSEVIPKFEGGNLIIKSFSDKMIQSEPIYSLPIGCNGVSWRLKVYPNGNGIVRDRYLSVFLELTSGPAGVSRYDYRIEMVNQLNEQINDKSKNVLREFTSDFEIGECWGYNRFFRLDLLINEGFLQEDTLILKFSVRPPTYYQKCREQQWYLSKLELERSVLLQQFEELKQKIPAKVKPISKEIPSPKKKLKIKIQSLLDEFECAEATGHLKSPIKDQEVQGASCDTASNMIHPPLSIQTLYDNEFQNRFQGETAQSMFERLSRLFEESDNPDRPSPIHMNNVNNIALDNIEHASPSDFRLENCLRKVGENQLNSPNKLRTSENSQMVNKIQYEITEAKFRLKKLENAMRNSQPVLYYSKTYCFIISFITRPVYLSHRLLLRIQKLYYIDIRLLIFGDLLLVLLADGQDGLDDTLFIIESSSELASSSDPINLRISENRLDDLPHQTTIVHEFYNPDNPIQNASNKNEQPVTQETTNPNFSNRFLDMSDISDDLEDLINSVFVDNAYIDNWEINQSSSSEEVQSPNNESLCPDHLTRDE</sequence>
<dbReference type="InterPro" id="IPR037299">
    <property type="entry name" value="TRIM37_MATH"/>
</dbReference>
<dbReference type="GO" id="GO:0031625">
    <property type="term" value="F:ubiquitin protein ligase binding"/>
    <property type="evidence" value="ECO:0007669"/>
    <property type="project" value="TreeGrafter"/>
</dbReference>
<evidence type="ECO:0000256" key="6">
    <source>
        <dbReference type="PROSITE-ProRule" id="PRU00024"/>
    </source>
</evidence>
<keyword evidence="2" id="KW-0963">Cytoplasm</keyword>
<feature type="region of interest" description="Disordered" evidence="8">
    <location>
        <begin position="788"/>
        <end position="811"/>
    </location>
</feature>
<evidence type="ECO:0000256" key="4">
    <source>
        <dbReference type="ARBA" id="ARBA00022771"/>
    </source>
</evidence>
<keyword evidence="5" id="KW-0862">Zinc</keyword>
<dbReference type="SMART" id="SM00061">
    <property type="entry name" value="MATH"/>
    <property type="match status" value="1"/>
</dbReference>
<dbReference type="InterPro" id="IPR053003">
    <property type="entry name" value="TRIM_RBCC_E3_ubiq-ligases"/>
</dbReference>
<dbReference type="GO" id="GO:0008270">
    <property type="term" value="F:zinc ion binding"/>
    <property type="evidence" value="ECO:0007669"/>
    <property type="project" value="UniProtKB-KW"/>
</dbReference>
<evidence type="ECO:0000256" key="8">
    <source>
        <dbReference type="SAM" id="MobiDB-lite"/>
    </source>
</evidence>
<dbReference type="PROSITE" id="PS50144">
    <property type="entry name" value="MATH"/>
    <property type="match status" value="1"/>
</dbReference>
<evidence type="ECO:0000259" key="11">
    <source>
        <dbReference type="PROSITE" id="PS50144"/>
    </source>
</evidence>
<evidence type="ECO:0000313" key="12">
    <source>
        <dbReference type="EMBL" id="KAE9538450.1"/>
    </source>
</evidence>
<feature type="compositionally biased region" description="Polar residues" evidence="8">
    <location>
        <begin position="730"/>
        <end position="754"/>
    </location>
</feature>
<dbReference type="AlphaFoldDB" id="A0A6G0TUD8"/>
<dbReference type="GO" id="GO:0051865">
    <property type="term" value="P:protein autoubiquitination"/>
    <property type="evidence" value="ECO:0007669"/>
    <property type="project" value="TreeGrafter"/>
</dbReference>
<dbReference type="OrthoDB" id="192247at2759"/>
<dbReference type="PROSITE" id="PS50119">
    <property type="entry name" value="ZF_BBOX"/>
    <property type="match status" value="1"/>
</dbReference>
<accession>A0A6G0TUD8</accession>
<dbReference type="PANTHER" id="PTHR36754">
    <property type="entry name" value="E3 UBIQUITIN-PROTEIN LIGASE TRIM37"/>
    <property type="match status" value="1"/>
</dbReference>
<dbReference type="SUPFAM" id="SSF57845">
    <property type="entry name" value="B-box zinc-binding domain"/>
    <property type="match status" value="1"/>
</dbReference>
<protein>
    <recommendedName>
        <fullName evidence="14">RING-type domain-containing protein</fullName>
    </recommendedName>
</protein>
<dbReference type="SUPFAM" id="SSF57850">
    <property type="entry name" value="RING/U-box"/>
    <property type="match status" value="1"/>
</dbReference>
<evidence type="ECO:0000256" key="5">
    <source>
        <dbReference type="ARBA" id="ARBA00022833"/>
    </source>
</evidence>
<reference evidence="12 13" key="1">
    <citation type="submission" date="2019-08" db="EMBL/GenBank/DDBJ databases">
        <title>The genome of the soybean aphid Biotype 1, its phylome, world population structure and adaptation to the North American continent.</title>
        <authorList>
            <person name="Giordano R."/>
            <person name="Donthu R.K."/>
            <person name="Hernandez A.G."/>
            <person name="Wright C.L."/>
            <person name="Zimin A.V."/>
        </authorList>
    </citation>
    <scope>NUCLEOTIDE SEQUENCE [LARGE SCALE GENOMIC DNA]</scope>
    <source>
        <tissue evidence="12">Whole aphids</tissue>
    </source>
</reference>
<evidence type="ECO:0008006" key="14">
    <source>
        <dbReference type="Google" id="ProtNLM"/>
    </source>
</evidence>
<dbReference type="GO" id="GO:0006513">
    <property type="term" value="P:protein monoubiquitination"/>
    <property type="evidence" value="ECO:0007669"/>
    <property type="project" value="TreeGrafter"/>
</dbReference>
<evidence type="ECO:0000256" key="7">
    <source>
        <dbReference type="SAM" id="Coils"/>
    </source>
</evidence>
<evidence type="ECO:0000313" key="13">
    <source>
        <dbReference type="Proteomes" id="UP000475862"/>
    </source>
</evidence>
<feature type="domain" description="B box-type" evidence="10">
    <location>
        <begin position="95"/>
        <end position="138"/>
    </location>
</feature>
<dbReference type="PANTHER" id="PTHR36754:SF2">
    <property type="entry name" value="E3 UBIQUITIN-PROTEIN LIGASE TRIM37"/>
    <property type="match status" value="1"/>
</dbReference>
<dbReference type="InterPro" id="IPR000315">
    <property type="entry name" value="Znf_B-box"/>
</dbReference>
<dbReference type="Gene3D" id="3.30.40.10">
    <property type="entry name" value="Zinc/RING finger domain, C3HC4 (zinc finger)"/>
    <property type="match status" value="1"/>
</dbReference>
<dbReference type="Proteomes" id="UP000475862">
    <property type="component" value="Unassembled WGS sequence"/>
</dbReference>
<feature type="region of interest" description="Disordered" evidence="8">
    <location>
        <begin position="729"/>
        <end position="755"/>
    </location>
</feature>
<dbReference type="GO" id="GO:0070842">
    <property type="term" value="P:aggresome assembly"/>
    <property type="evidence" value="ECO:0007669"/>
    <property type="project" value="TreeGrafter"/>
</dbReference>
<comment type="caution">
    <text evidence="12">The sequence shown here is derived from an EMBL/GenBank/DDBJ whole genome shotgun (WGS) entry which is preliminary data.</text>
</comment>
<dbReference type="Pfam" id="PF00643">
    <property type="entry name" value="zf-B_box"/>
    <property type="match status" value="1"/>
</dbReference>
<evidence type="ECO:0000256" key="3">
    <source>
        <dbReference type="ARBA" id="ARBA00022723"/>
    </source>
</evidence>
<feature type="coiled-coil region" evidence="7">
    <location>
        <begin position="424"/>
        <end position="480"/>
    </location>
</feature>
<dbReference type="Gene3D" id="2.60.210.10">
    <property type="entry name" value="Apoptosis, Tumor Necrosis Factor Receptor Associated Protein 2, Chain A"/>
    <property type="match status" value="1"/>
</dbReference>
<name>A0A6G0TUD8_APHGL</name>
<keyword evidence="4 6" id="KW-0863">Zinc-finger</keyword>
<gene>
    <name evidence="12" type="ORF">AGLY_005549</name>
</gene>
<dbReference type="GO" id="GO:0005778">
    <property type="term" value="C:peroxisomal membrane"/>
    <property type="evidence" value="ECO:0007669"/>
    <property type="project" value="TreeGrafter"/>
</dbReference>
<comment type="subcellular location">
    <subcellularLocation>
        <location evidence="1">Cytoplasm</location>
    </subcellularLocation>
</comment>
<dbReference type="GO" id="GO:0016235">
    <property type="term" value="C:aggresome"/>
    <property type="evidence" value="ECO:0007669"/>
    <property type="project" value="TreeGrafter"/>
</dbReference>
<feature type="domain" description="MATH" evidence="11">
    <location>
        <begin position="280"/>
        <end position="408"/>
    </location>
</feature>
<dbReference type="PROSITE" id="PS50089">
    <property type="entry name" value="ZF_RING_2"/>
    <property type="match status" value="1"/>
</dbReference>
<dbReference type="Pfam" id="PF22486">
    <property type="entry name" value="MATH_2"/>
    <property type="match status" value="1"/>
</dbReference>
<dbReference type="EMBL" id="VYZN01000016">
    <property type="protein sequence ID" value="KAE9538450.1"/>
    <property type="molecule type" value="Genomic_DNA"/>
</dbReference>
<feature type="compositionally biased region" description="Polar residues" evidence="8">
    <location>
        <begin position="788"/>
        <end position="801"/>
    </location>
</feature>
<dbReference type="CDD" id="cd19779">
    <property type="entry name" value="Bbox2_TRIM37_C-VIII"/>
    <property type="match status" value="1"/>
</dbReference>
<feature type="coiled-coil region" evidence="7">
    <location>
        <begin position="153"/>
        <end position="187"/>
    </location>
</feature>
<dbReference type="InterPro" id="IPR008974">
    <property type="entry name" value="TRAF-like"/>
</dbReference>
<evidence type="ECO:0000259" key="9">
    <source>
        <dbReference type="PROSITE" id="PS50089"/>
    </source>
</evidence>
<keyword evidence="7" id="KW-0175">Coiled coil</keyword>
<dbReference type="InterPro" id="IPR001841">
    <property type="entry name" value="Znf_RING"/>
</dbReference>
<dbReference type="CDD" id="cd03773">
    <property type="entry name" value="MATH_TRIM37"/>
    <property type="match status" value="1"/>
</dbReference>
<evidence type="ECO:0000256" key="2">
    <source>
        <dbReference type="ARBA" id="ARBA00022490"/>
    </source>
</evidence>
<dbReference type="GO" id="GO:0005164">
    <property type="term" value="F:tumor necrosis factor receptor binding"/>
    <property type="evidence" value="ECO:0007669"/>
    <property type="project" value="TreeGrafter"/>
</dbReference>
<evidence type="ECO:0000256" key="1">
    <source>
        <dbReference type="ARBA" id="ARBA00004496"/>
    </source>
</evidence>
<organism evidence="12 13">
    <name type="scientific">Aphis glycines</name>
    <name type="common">Soybean aphid</name>
    <dbReference type="NCBI Taxonomy" id="307491"/>
    <lineage>
        <taxon>Eukaryota</taxon>
        <taxon>Metazoa</taxon>
        <taxon>Ecdysozoa</taxon>
        <taxon>Arthropoda</taxon>
        <taxon>Hexapoda</taxon>
        <taxon>Insecta</taxon>
        <taxon>Pterygota</taxon>
        <taxon>Neoptera</taxon>
        <taxon>Paraneoptera</taxon>
        <taxon>Hemiptera</taxon>
        <taxon>Sternorrhyncha</taxon>
        <taxon>Aphidomorpha</taxon>
        <taxon>Aphidoidea</taxon>
        <taxon>Aphididae</taxon>
        <taxon>Aphidini</taxon>
        <taxon>Aphis</taxon>
        <taxon>Aphis</taxon>
    </lineage>
</organism>
<keyword evidence="3" id="KW-0479">Metal-binding</keyword>
<dbReference type="CDD" id="cd16619">
    <property type="entry name" value="mRING-HC-C4C4_TRIM37_C-VIII"/>
    <property type="match status" value="1"/>
</dbReference>